<dbReference type="AlphaFoldDB" id="A0A926XZY8"/>
<dbReference type="InterPro" id="IPR024607">
    <property type="entry name" value="Sulfatase_CS"/>
</dbReference>
<dbReference type="InterPro" id="IPR000917">
    <property type="entry name" value="Sulfatase_N"/>
</dbReference>
<dbReference type="Gene3D" id="3.30.1120.10">
    <property type="match status" value="1"/>
</dbReference>
<dbReference type="Pfam" id="PF00884">
    <property type="entry name" value="Sulfatase"/>
    <property type="match status" value="1"/>
</dbReference>
<dbReference type="SUPFAM" id="SSF53649">
    <property type="entry name" value="Alkaline phosphatase-like"/>
    <property type="match status" value="1"/>
</dbReference>
<keyword evidence="3" id="KW-0378">Hydrolase</keyword>
<dbReference type="GO" id="GO:0004065">
    <property type="term" value="F:arylsulfatase activity"/>
    <property type="evidence" value="ECO:0007669"/>
    <property type="project" value="TreeGrafter"/>
</dbReference>
<comment type="similarity">
    <text evidence="1">Belongs to the sulfatase family.</text>
</comment>
<proteinExistence type="inferred from homology"/>
<name>A0A926XZY8_9BACT</name>
<dbReference type="CDD" id="cd16145">
    <property type="entry name" value="ARS_like"/>
    <property type="match status" value="1"/>
</dbReference>
<dbReference type="Proteomes" id="UP000598820">
    <property type="component" value="Unassembled WGS sequence"/>
</dbReference>
<evidence type="ECO:0000256" key="1">
    <source>
        <dbReference type="ARBA" id="ARBA00008779"/>
    </source>
</evidence>
<accession>A0A926XZY8</accession>
<evidence type="ECO:0000259" key="5">
    <source>
        <dbReference type="Pfam" id="PF00884"/>
    </source>
</evidence>
<dbReference type="RefSeq" id="WP_190887215.1">
    <property type="nucleotide sequence ID" value="NZ_JACWZY010000008.1"/>
</dbReference>
<comment type="caution">
    <text evidence="6">The sequence shown here is derived from an EMBL/GenBank/DDBJ whole genome shotgun (WGS) entry which is preliminary data.</text>
</comment>
<dbReference type="Gene3D" id="3.40.720.10">
    <property type="entry name" value="Alkaline Phosphatase, subunit A"/>
    <property type="match status" value="1"/>
</dbReference>
<keyword evidence="2" id="KW-0479">Metal-binding</keyword>
<reference evidence="6" key="1">
    <citation type="submission" date="2020-09" db="EMBL/GenBank/DDBJ databases">
        <authorList>
            <person name="Kim M.K."/>
        </authorList>
    </citation>
    <scope>NUCLEOTIDE SEQUENCE</scope>
    <source>
        <strain evidence="6">BT702</strain>
    </source>
</reference>
<protein>
    <submittedName>
        <fullName evidence="6">Arylsulfatase</fullName>
    </submittedName>
</protein>
<dbReference type="PANTHER" id="PTHR42693">
    <property type="entry name" value="ARYLSULFATASE FAMILY MEMBER"/>
    <property type="match status" value="1"/>
</dbReference>
<organism evidence="6 7">
    <name type="scientific">Spirosoma profusum</name>
    <dbReference type="NCBI Taxonomy" id="2771354"/>
    <lineage>
        <taxon>Bacteria</taxon>
        <taxon>Pseudomonadati</taxon>
        <taxon>Bacteroidota</taxon>
        <taxon>Cytophagia</taxon>
        <taxon>Cytophagales</taxon>
        <taxon>Cytophagaceae</taxon>
        <taxon>Spirosoma</taxon>
    </lineage>
</organism>
<keyword evidence="7" id="KW-1185">Reference proteome</keyword>
<dbReference type="InterPro" id="IPR050738">
    <property type="entry name" value="Sulfatase"/>
</dbReference>
<keyword evidence="4" id="KW-0106">Calcium</keyword>
<dbReference type="GO" id="GO:0046872">
    <property type="term" value="F:metal ion binding"/>
    <property type="evidence" value="ECO:0007669"/>
    <property type="project" value="UniProtKB-KW"/>
</dbReference>
<dbReference type="PANTHER" id="PTHR42693:SF53">
    <property type="entry name" value="ENDO-4-O-SULFATASE"/>
    <property type="match status" value="1"/>
</dbReference>
<sequence length="504" mass="56664">MEKLLAPKRFSLILTIPFLITVWLSTSYTPPAKLPNIIYIYADDMGYAELGCYGQQKIKTPNLDQIAREGIRFTQHYTSTPVCAPARCMLMTGKHGGHSYIRGNYEMGGFPDSLEGGQMPLYPGAFTVGKMLQQSGYKTACIGKWGMGMANTTGNPNEQGFDYFYGYLDQKQAHNFYPTHLWENGKWDKLDNPVINVHKKLTPETATPEAFAYFRGKDYAIDKMAQKAQAFVKSTKDRPFFLYLPFTVPHASLQAPESAVNEYIGKFDDTPYLGQKSYASTPYPRATYAGMITYMDKQIGTLMQLLKDLKLDDNTIVMFSSDNGATFNGGVEAAYFNSVGKLRGLKMDVYEGGIREPMLARWPGKIKAGQVTDHVSVQFDLLATLAELVGYRQPFKTDGISFLPTLLGKPQKKHDFIYWEFPEKGGQLAVRIGNWKGVKTDVRKNRKASWELYDLSKDESETTNVAAQHPDLVKQFDAIVQREHVPSHINEWEIVNPKVTAGGM</sequence>
<evidence type="ECO:0000256" key="3">
    <source>
        <dbReference type="ARBA" id="ARBA00022801"/>
    </source>
</evidence>
<evidence type="ECO:0000256" key="4">
    <source>
        <dbReference type="ARBA" id="ARBA00022837"/>
    </source>
</evidence>
<dbReference type="EMBL" id="JACWZY010000008">
    <property type="protein sequence ID" value="MBD2701357.1"/>
    <property type="molecule type" value="Genomic_DNA"/>
</dbReference>
<dbReference type="PROSITE" id="PS00523">
    <property type="entry name" value="SULFATASE_1"/>
    <property type="match status" value="1"/>
</dbReference>
<evidence type="ECO:0000313" key="7">
    <source>
        <dbReference type="Proteomes" id="UP000598820"/>
    </source>
</evidence>
<dbReference type="InterPro" id="IPR017850">
    <property type="entry name" value="Alkaline_phosphatase_core_sf"/>
</dbReference>
<gene>
    <name evidence="6" type="ORF">IC229_11960</name>
</gene>
<evidence type="ECO:0000313" key="6">
    <source>
        <dbReference type="EMBL" id="MBD2701357.1"/>
    </source>
</evidence>
<feature type="domain" description="Sulfatase N-terminal" evidence="5">
    <location>
        <begin position="35"/>
        <end position="391"/>
    </location>
</feature>
<evidence type="ECO:0000256" key="2">
    <source>
        <dbReference type="ARBA" id="ARBA00022723"/>
    </source>
</evidence>